<feature type="compositionally biased region" description="Low complexity" evidence="1">
    <location>
        <begin position="294"/>
        <end position="312"/>
    </location>
</feature>
<feature type="region of interest" description="Disordered" evidence="1">
    <location>
        <begin position="85"/>
        <end position="165"/>
    </location>
</feature>
<evidence type="ECO:0000256" key="1">
    <source>
        <dbReference type="SAM" id="MobiDB-lite"/>
    </source>
</evidence>
<evidence type="ECO:0000313" key="4">
    <source>
        <dbReference type="Proteomes" id="UP000422572"/>
    </source>
</evidence>
<dbReference type="Proteomes" id="UP000422572">
    <property type="component" value="Chromosome"/>
</dbReference>
<reference evidence="3 4" key="1">
    <citation type="submission" date="2018-12" db="EMBL/GenBank/DDBJ databases">
        <title>Complete genome sequence of Streptomyces ficellus NRRL8067, the producer of ficellomycin, feldamycin and nojirimycin.</title>
        <authorList>
            <person name="Zhang H."/>
            <person name="Yue R."/>
            <person name="Liu Y."/>
            <person name="Li M."/>
            <person name="Mu H."/>
            <person name="Zhang J."/>
        </authorList>
    </citation>
    <scope>NUCLEOTIDE SEQUENCE [LARGE SCALE GENOMIC DNA]</scope>
    <source>
        <strain evidence="3 4">NRRL 8067</strain>
    </source>
</reference>
<evidence type="ECO:0008006" key="5">
    <source>
        <dbReference type="Google" id="ProtNLM"/>
    </source>
</evidence>
<feature type="compositionally biased region" description="Basic and acidic residues" evidence="1">
    <location>
        <begin position="317"/>
        <end position="327"/>
    </location>
</feature>
<dbReference type="KEGG" id="sfic:EIZ62_14870"/>
<proteinExistence type="predicted"/>
<dbReference type="OrthoDB" id="3872225at2"/>
<feature type="region of interest" description="Disordered" evidence="1">
    <location>
        <begin position="1"/>
        <end position="20"/>
    </location>
</feature>
<accession>A0A6I6FXB9</accession>
<organism evidence="3 4">
    <name type="scientific">Streptomyces ficellus</name>
    <dbReference type="NCBI Taxonomy" id="1977088"/>
    <lineage>
        <taxon>Bacteria</taxon>
        <taxon>Bacillati</taxon>
        <taxon>Actinomycetota</taxon>
        <taxon>Actinomycetes</taxon>
        <taxon>Kitasatosporales</taxon>
        <taxon>Streptomycetaceae</taxon>
        <taxon>Streptomyces</taxon>
    </lineage>
</organism>
<evidence type="ECO:0000313" key="3">
    <source>
        <dbReference type="EMBL" id="QGV82666.1"/>
    </source>
</evidence>
<keyword evidence="4" id="KW-1185">Reference proteome</keyword>
<feature type="compositionally biased region" description="Low complexity" evidence="1">
    <location>
        <begin position="155"/>
        <end position="165"/>
    </location>
</feature>
<feature type="transmembrane region" description="Helical" evidence="2">
    <location>
        <begin position="60"/>
        <end position="79"/>
    </location>
</feature>
<keyword evidence="2" id="KW-1133">Transmembrane helix</keyword>
<keyword evidence="2" id="KW-0472">Membrane</keyword>
<dbReference type="EMBL" id="CP034279">
    <property type="protein sequence ID" value="QGV82666.1"/>
    <property type="molecule type" value="Genomic_DNA"/>
</dbReference>
<evidence type="ECO:0000256" key="2">
    <source>
        <dbReference type="SAM" id="Phobius"/>
    </source>
</evidence>
<protein>
    <recommendedName>
        <fullName evidence="5">DUF4232 domain-containing protein</fullName>
    </recommendedName>
</protein>
<dbReference type="AlphaFoldDB" id="A0A6I6FXB9"/>
<gene>
    <name evidence="3" type="ORF">EIZ62_14870</name>
</gene>
<feature type="region of interest" description="Disordered" evidence="1">
    <location>
        <begin position="232"/>
        <end position="252"/>
    </location>
</feature>
<keyword evidence="2" id="KW-0812">Transmembrane</keyword>
<sequence>MNNGHDRPEKGPADFGEPGADELALRRLLHGAVQDLQPADGTLDHLRRAVPARRARKRQALVGAAAAALLFGTAVPAFVHVASSDGASDDRPVNAGHGEQVQGGTGEETGGEGSGPGEPSAAAGQDTGGGGKDDKDSPAQPGIPPAGASDGTVGGPSAPSSAVPESVPVCDAAQLGVAAAEAGQPDAEGKVYGTFRIANVSGTDCSITGTGGIAFQTSGAADPAKIAVVGHTAGDPATGLPDPSQETPAPLLLKPSGAYEVKFAWVPGETCPVEGGGSGGTGGGDPSPEPTPPTDGSSAESAGSDGTAGTAAVEPQLGKEEDGDGPRADGSVTVTHTAEPGGPSAEAAIPGACAGTIYRTGLLPAQ</sequence>
<feature type="region of interest" description="Disordered" evidence="1">
    <location>
        <begin position="270"/>
        <end position="349"/>
    </location>
</feature>
<feature type="compositionally biased region" description="Basic and acidic residues" evidence="1">
    <location>
        <begin position="1"/>
        <end position="12"/>
    </location>
</feature>
<feature type="compositionally biased region" description="Gly residues" evidence="1">
    <location>
        <begin position="101"/>
        <end position="116"/>
    </location>
</feature>
<feature type="compositionally biased region" description="Gly residues" evidence="1">
    <location>
        <begin position="274"/>
        <end position="285"/>
    </location>
</feature>
<name>A0A6I6FXB9_9ACTN</name>